<dbReference type="RefSeq" id="WP_244922658.1">
    <property type="nucleotide sequence ID" value="NZ_QTUB01000001.1"/>
</dbReference>
<reference evidence="2 3" key="1">
    <citation type="submission" date="2018-08" db="EMBL/GenBank/DDBJ databases">
        <title>Genomic Encyclopedia of Archaeal and Bacterial Type Strains, Phase II (KMG-II): from individual species to whole genera.</title>
        <authorList>
            <person name="Goeker M."/>
        </authorList>
    </citation>
    <scope>NUCLEOTIDE SEQUENCE [LARGE SCALE GENOMIC DNA]</scope>
    <source>
        <strain evidence="2 3">DSM 17905</strain>
    </source>
</reference>
<dbReference type="InterPro" id="IPR015943">
    <property type="entry name" value="WD40/YVTN_repeat-like_dom_sf"/>
</dbReference>
<feature type="signal peptide" evidence="1">
    <location>
        <begin position="1"/>
        <end position="30"/>
    </location>
</feature>
<dbReference type="PANTHER" id="PTHR31270">
    <property type="entry name" value="GLUTAMINYL-PEPTIDE CYCLOTRANSFERASE"/>
    <property type="match status" value="1"/>
</dbReference>
<feature type="chain" id="PRO_5017562370" evidence="1">
    <location>
        <begin position="31"/>
        <end position="267"/>
    </location>
</feature>
<proteinExistence type="predicted"/>
<evidence type="ECO:0000313" key="3">
    <source>
        <dbReference type="Proteomes" id="UP000256294"/>
    </source>
</evidence>
<accession>A0A3D9UAA1</accession>
<dbReference type="SUPFAM" id="SSF50969">
    <property type="entry name" value="YVTN repeat-like/Quinoprotein amine dehydrogenase"/>
    <property type="match status" value="1"/>
</dbReference>
<keyword evidence="2" id="KW-0808">Transferase</keyword>
<sequence>MSKYKYFLKNCNVIMAISIFMIFTASYSCAIPEKNGYKIIRKIPHNQESFTQGLISDGNNIIESTGFYNKSKINVIDSANGTLLKSKELPKDVWGEGLTKLNGRYYVLTWKENKLLVLDTDNFHIIESINYEGEGWGLTTDGKNLIMSNGSAELFYRNPSDFSVEKSIQVTYNSKKIEKINELEWIKGLIYANVWYTDIILVIDPTNGKVIKWIDLAGIQFSLDIFDKNTNTLNGIAYDPISDKIYVTGKNWSNIFEVKFTGNDPYK</sequence>
<dbReference type="InterPro" id="IPR007788">
    <property type="entry name" value="QCT"/>
</dbReference>
<keyword evidence="1" id="KW-0732">Signal</keyword>
<gene>
    <name evidence="2" type="ORF">BDD26_1038</name>
</gene>
<organism evidence="2 3">
    <name type="scientific">Xenorhabdus cabanillasii</name>
    <dbReference type="NCBI Taxonomy" id="351673"/>
    <lineage>
        <taxon>Bacteria</taxon>
        <taxon>Pseudomonadati</taxon>
        <taxon>Pseudomonadota</taxon>
        <taxon>Gammaproteobacteria</taxon>
        <taxon>Enterobacterales</taxon>
        <taxon>Morganellaceae</taxon>
        <taxon>Xenorhabdus</taxon>
    </lineage>
</organism>
<dbReference type="GO" id="GO:0016603">
    <property type="term" value="F:glutaminyl-peptide cyclotransferase activity"/>
    <property type="evidence" value="ECO:0007669"/>
    <property type="project" value="InterPro"/>
</dbReference>
<dbReference type="PANTHER" id="PTHR31270:SF1">
    <property type="entry name" value="GLUTAMINYL-PEPTIDE CYCLOTRANSFERASE"/>
    <property type="match status" value="1"/>
</dbReference>
<protein>
    <submittedName>
        <fullName evidence="2">Glutamine cyclotransferase</fullName>
    </submittedName>
</protein>
<comment type="caution">
    <text evidence="2">The sequence shown here is derived from an EMBL/GenBank/DDBJ whole genome shotgun (WGS) entry which is preliminary data.</text>
</comment>
<dbReference type="Pfam" id="PF05096">
    <property type="entry name" value="Glu_cyclase_2"/>
    <property type="match status" value="1"/>
</dbReference>
<dbReference type="InterPro" id="IPR011044">
    <property type="entry name" value="Quino_amine_DH_bsu"/>
</dbReference>
<dbReference type="PROSITE" id="PS51257">
    <property type="entry name" value="PROKAR_LIPOPROTEIN"/>
    <property type="match status" value="1"/>
</dbReference>
<evidence type="ECO:0000256" key="1">
    <source>
        <dbReference type="SAM" id="SignalP"/>
    </source>
</evidence>
<dbReference type="AlphaFoldDB" id="A0A3D9UAA1"/>
<dbReference type="EMBL" id="QTUB01000001">
    <property type="protein sequence ID" value="REF26402.1"/>
    <property type="molecule type" value="Genomic_DNA"/>
</dbReference>
<dbReference type="Gene3D" id="2.130.10.10">
    <property type="entry name" value="YVTN repeat-like/Quinoprotein amine dehydrogenase"/>
    <property type="match status" value="1"/>
</dbReference>
<keyword evidence="3" id="KW-1185">Reference proteome</keyword>
<evidence type="ECO:0000313" key="2">
    <source>
        <dbReference type="EMBL" id="REF26402.1"/>
    </source>
</evidence>
<name>A0A3D9UAA1_9GAMM</name>
<dbReference type="Proteomes" id="UP000256294">
    <property type="component" value="Unassembled WGS sequence"/>
</dbReference>